<protein>
    <recommendedName>
        <fullName evidence="3">Chemotaxis protein</fullName>
    </recommendedName>
</protein>
<evidence type="ECO:0008006" key="3">
    <source>
        <dbReference type="Google" id="ProtNLM"/>
    </source>
</evidence>
<dbReference type="AlphaFoldDB" id="A0A175VCK8"/>
<sequence>MAVPLILWGAAAALAATGVKKGIDAKKDFDKAEDIAERARKRHGNAVSSLESSREETNQALKTLGKVKADILLNQFKYLIDFQKRLQKGGSARLKEFEEAISPIELKEMARLVEVGLDLNKNMGSSAAAGALAGLAAYGSVGMLASASTGTAIATLSGAAAKSATLAWLGGGSLAAGGFGVAGGTLALGGIVLGPALAIGGFMMASKAEEAVTEARSYAAKIDTQIAEIDTSKVYLKGLRSHAAEITAVIHAAVERFEKVKTDNLDDNKSIDMMFLMGKSLKQLIDVPLIDKNEKLIGNLKSTYSGLLVYSGEE</sequence>
<dbReference type="RefSeq" id="WP_061477501.1">
    <property type="nucleotide sequence ID" value="NZ_JMGO02000018.1"/>
</dbReference>
<dbReference type="EMBL" id="JMGO02000018">
    <property type="protein sequence ID" value="KXU78371.1"/>
    <property type="molecule type" value="Genomic_DNA"/>
</dbReference>
<accession>A0A175VCK8</accession>
<proteinExistence type="predicted"/>
<reference evidence="1 2" key="1">
    <citation type="submission" date="2016-02" db="EMBL/GenBank/DDBJ databases">
        <title>Draft genome sequence of Aeromonas trota strain 1999lcr isolated from cerebrospinal fluid (CSF).</title>
        <authorList>
            <person name="Dallagassa C.B."/>
            <person name="Prediger K.C."/>
            <person name="Weiss V.A."/>
            <person name="Assis F.E."/>
            <person name="Baura V."/>
            <person name="Cruz L.M."/>
            <person name="Souza E.M."/>
            <person name="Pedrosa F.O."/>
            <person name="Fadel-Picheth C.M."/>
        </authorList>
    </citation>
    <scope>NUCLEOTIDE SEQUENCE [LARGE SCALE GENOMIC DNA]</scope>
    <source>
        <strain evidence="1 2">1999lcr</strain>
    </source>
</reference>
<dbReference type="OrthoDB" id="6713069at2"/>
<comment type="caution">
    <text evidence="1">The sequence shown here is derived from an EMBL/GenBank/DDBJ whole genome shotgun (WGS) entry which is preliminary data.</text>
</comment>
<evidence type="ECO:0000313" key="1">
    <source>
        <dbReference type="EMBL" id="KXU78371.1"/>
    </source>
</evidence>
<evidence type="ECO:0000313" key="2">
    <source>
        <dbReference type="Proteomes" id="UP000078435"/>
    </source>
</evidence>
<gene>
    <name evidence="1" type="ORF">LCR_04310</name>
</gene>
<organism evidence="1 2">
    <name type="scientific">Aeromonas enteropelogenes</name>
    <name type="common">Aeromonas trota</name>
    <dbReference type="NCBI Taxonomy" id="29489"/>
    <lineage>
        <taxon>Bacteria</taxon>
        <taxon>Pseudomonadati</taxon>
        <taxon>Pseudomonadota</taxon>
        <taxon>Gammaproteobacteria</taxon>
        <taxon>Aeromonadales</taxon>
        <taxon>Aeromonadaceae</taxon>
        <taxon>Aeromonas</taxon>
    </lineage>
</organism>
<name>A0A175VCK8_AEREN</name>
<dbReference type="Proteomes" id="UP000078435">
    <property type="component" value="Unassembled WGS sequence"/>
</dbReference>